<gene>
    <name evidence="1" type="ORF">LDC_1286</name>
</gene>
<accession>D9PID0</accession>
<proteinExistence type="predicted"/>
<name>D9PID0_9ZZZZ</name>
<comment type="caution">
    <text evidence="1">The sequence shown here is derived from an EMBL/GenBank/DDBJ whole genome shotgun (WGS) entry which is preliminary data.</text>
</comment>
<protein>
    <submittedName>
        <fullName evidence="1">Uncharacterized protein</fullName>
    </submittedName>
</protein>
<reference evidence="1" key="2">
    <citation type="journal article" date="2011" name="Microb. Ecol.">
        <title>Taxonomic and Functional Metagenomic Profiling of the Microbial Community in the Anoxic Sediment of a Sub-saline Shallow Lake (Laguna de Carrizo, Central Spain).</title>
        <authorList>
            <person name="Ferrer M."/>
            <person name="Guazzaroni M.E."/>
            <person name="Richter M."/>
            <person name="Garcia-Salamanca A."/>
            <person name="Yarza P."/>
            <person name="Suarez-Suarez A."/>
            <person name="Solano J."/>
            <person name="Alcaide M."/>
            <person name="van Dillewijn P."/>
            <person name="Molina-Henares M.A."/>
            <person name="Lopez-Cortes N."/>
            <person name="Al-Ramahi Y."/>
            <person name="Guerrero C."/>
            <person name="Acosta A."/>
            <person name="de Eugenio L.I."/>
            <person name="Martinez V."/>
            <person name="Marques S."/>
            <person name="Rojo F."/>
            <person name="Santero E."/>
            <person name="Genilloud O."/>
            <person name="Perez-Perez J."/>
            <person name="Rossello-Mora R."/>
            <person name="Ramos J.L."/>
        </authorList>
    </citation>
    <scope>NUCLEOTIDE SEQUENCE</scope>
</reference>
<organism evidence="1">
    <name type="scientific">sediment metagenome</name>
    <dbReference type="NCBI Taxonomy" id="749907"/>
    <lineage>
        <taxon>unclassified sequences</taxon>
        <taxon>metagenomes</taxon>
        <taxon>ecological metagenomes</taxon>
    </lineage>
</organism>
<dbReference type="AlphaFoldDB" id="D9PID0"/>
<sequence length="301" mass="30891">MADTFTAVLSLTKPEVGASLDTWGTKLNDNFDDVDGLFQAGPALKVANGGTAATTASGARTNLGLGTMATQDASAVAITGGTASLSSVTLSGTTPVVVWYQSDGGTDEKYVYSYADGTTWDVRFYNDAQNSYTSPILVSRTGTTVDSIALTATAVTINGNAAWHAGNDGAGSGLDADTVDGLAPTSGSFTIYLRASNNGADLASGTANWKRFNGVVSLEIPQLLTSNATTSLYLDGIPADIQKTGTTHQLVSHGMDNGNNVVVSIGVSTGVDYWLLNPANATAFAATSVKGIYPTTLTYIL</sequence>
<reference evidence="1" key="1">
    <citation type="submission" date="2010-07" db="EMBL/GenBank/DDBJ databases">
        <authorList>
            <consortium name="CONSOLIDER consortium CSD2007-00005"/>
            <person name="Guazzaroni M.-E."/>
            <person name="Richter M."/>
            <person name="Garcia-Salamanca A."/>
            <person name="Yarza P."/>
            <person name="Ferrer M."/>
        </authorList>
    </citation>
    <scope>NUCLEOTIDE SEQUENCE</scope>
</reference>
<dbReference type="EMBL" id="ADZX01000424">
    <property type="protein sequence ID" value="EFK96682.1"/>
    <property type="molecule type" value="Genomic_DNA"/>
</dbReference>
<evidence type="ECO:0000313" key="1">
    <source>
        <dbReference type="EMBL" id="EFK96682.1"/>
    </source>
</evidence>